<feature type="domain" description="Glucose-methanol-choline oxidoreductase C-terminal" evidence="6">
    <location>
        <begin position="434"/>
        <end position="552"/>
    </location>
</feature>
<name>A0A3B0ZHV1_9ZZZZ</name>
<dbReference type="PANTHER" id="PTHR46056:SF12">
    <property type="entry name" value="LONG-CHAIN-ALCOHOL OXIDASE"/>
    <property type="match status" value="1"/>
</dbReference>
<evidence type="ECO:0000313" key="7">
    <source>
        <dbReference type="EMBL" id="VAW91241.1"/>
    </source>
</evidence>
<dbReference type="Pfam" id="PF05199">
    <property type="entry name" value="GMC_oxred_C"/>
    <property type="match status" value="1"/>
</dbReference>
<dbReference type="Pfam" id="PF00732">
    <property type="entry name" value="GMC_oxred_N"/>
    <property type="match status" value="1"/>
</dbReference>
<evidence type="ECO:0000259" key="6">
    <source>
        <dbReference type="Pfam" id="PF05199"/>
    </source>
</evidence>
<dbReference type="InterPro" id="IPR036188">
    <property type="entry name" value="FAD/NAD-bd_sf"/>
</dbReference>
<dbReference type="AlphaFoldDB" id="A0A3B0ZHV1"/>
<feature type="domain" description="Glucose-methanol-choline oxidoreductase N-terminal" evidence="5">
    <location>
        <begin position="211"/>
        <end position="324"/>
    </location>
</feature>
<sequence length="563" mass="62183">MNDFDVCIVGSGAGASPVAYTLAKAGFSVVVLEKGPWFTEQDFYKDELACCLRDVYTPSLKDEQHVIEDYDGKDKNGNYKWAAEATSESGWSFWNGNSVGGSSNFMSGYFYRLKPVDFRLRSEFGDIDGANVVDWPIQYDVLEPYYERVERLVGVSGHAVSHTFAEPRSTKDFPYPPTIEHPISGYFDTACKILDYQSLQTPRAILPFAVGNRGGCAYSGYCGSYGCSTGAKGSGRAALLDKAVATGKCKIIPYAKVYQLESNAKGKVTQANYFDRDNKKQKIAATVFVVACQAIETSRLLLASIGEKHPNGLANKYAQVGKNLLFSAGGSGTGEFYYDDLSPQQADEFKVRGPFINRGLQDWYVIKDKKFNAKMKGGTIDYLLSHPNPTTRADSMKWDDNDNLIWGEPLKQKVHAAFTEKQRFRFEVFNDWLPTNDCFVALDSSVKDKWGSAVAKVRVGYHDHDLVVGNYLVEKAETVLKQMNARNISSSVSGSPPANLVAGGCRFGNDPKTSVLNSDCQAHDADNLYVSDGSFMPTGGSVPYTWTIYANAFRVADIIKRRL</sequence>
<evidence type="ECO:0000256" key="1">
    <source>
        <dbReference type="ARBA" id="ARBA00010790"/>
    </source>
</evidence>
<evidence type="ECO:0000259" key="5">
    <source>
        <dbReference type="Pfam" id="PF00732"/>
    </source>
</evidence>
<accession>A0A3B0ZHV1</accession>
<evidence type="ECO:0000256" key="2">
    <source>
        <dbReference type="ARBA" id="ARBA00022630"/>
    </source>
</evidence>
<proteinExistence type="inferred from homology"/>
<organism evidence="7">
    <name type="scientific">hydrothermal vent metagenome</name>
    <dbReference type="NCBI Taxonomy" id="652676"/>
    <lineage>
        <taxon>unclassified sequences</taxon>
        <taxon>metagenomes</taxon>
        <taxon>ecological metagenomes</taxon>
    </lineage>
</organism>
<dbReference type="PANTHER" id="PTHR46056">
    <property type="entry name" value="LONG-CHAIN-ALCOHOL OXIDASE"/>
    <property type="match status" value="1"/>
</dbReference>
<dbReference type="GO" id="GO:0050660">
    <property type="term" value="F:flavin adenine dinucleotide binding"/>
    <property type="evidence" value="ECO:0007669"/>
    <property type="project" value="InterPro"/>
</dbReference>
<dbReference type="InterPro" id="IPR007867">
    <property type="entry name" value="GMC_OxRtase_C"/>
</dbReference>
<dbReference type="EMBL" id="UOFT01000008">
    <property type="protein sequence ID" value="VAW91241.1"/>
    <property type="molecule type" value="Genomic_DNA"/>
</dbReference>
<evidence type="ECO:0000256" key="4">
    <source>
        <dbReference type="ARBA" id="ARBA00023002"/>
    </source>
</evidence>
<keyword evidence="3" id="KW-0274">FAD</keyword>
<protein>
    <submittedName>
        <fullName evidence="7">Glucose-methanol-choline (GMC) oxidoreductase:NAD binding site</fullName>
    </submittedName>
</protein>
<keyword evidence="4" id="KW-0560">Oxidoreductase</keyword>
<keyword evidence="2" id="KW-0285">Flavoprotein</keyword>
<dbReference type="GO" id="GO:0016614">
    <property type="term" value="F:oxidoreductase activity, acting on CH-OH group of donors"/>
    <property type="evidence" value="ECO:0007669"/>
    <property type="project" value="InterPro"/>
</dbReference>
<dbReference type="Pfam" id="PF13450">
    <property type="entry name" value="NAD_binding_8"/>
    <property type="match status" value="1"/>
</dbReference>
<dbReference type="Gene3D" id="3.50.50.60">
    <property type="entry name" value="FAD/NAD(P)-binding domain"/>
    <property type="match status" value="2"/>
</dbReference>
<reference evidence="7" key="1">
    <citation type="submission" date="2018-06" db="EMBL/GenBank/DDBJ databases">
        <authorList>
            <person name="Zhirakovskaya E."/>
        </authorList>
    </citation>
    <scope>NUCLEOTIDE SEQUENCE</scope>
</reference>
<dbReference type="SUPFAM" id="SSF51905">
    <property type="entry name" value="FAD/NAD(P)-binding domain"/>
    <property type="match status" value="1"/>
</dbReference>
<comment type="similarity">
    <text evidence="1">Belongs to the GMC oxidoreductase family.</text>
</comment>
<dbReference type="InterPro" id="IPR000172">
    <property type="entry name" value="GMC_OxRdtase_N"/>
</dbReference>
<gene>
    <name evidence="7" type="ORF">MNBD_GAMMA23-1435</name>
</gene>
<evidence type="ECO:0000256" key="3">
    <source>
        <dbReference type="ARBA" id="ARBA00022827"/>
    </source>
</evidence>